<dbReference type="Pfam" id="PF01965">
    <property type="entry name" value="DJ-1_PfpI"/>
    <property type="match status" value="1"/>
</dbReference>
<feature type="chain" id="PRO_5012656617" evidence="4">
    <location>
        <begin position="19"/>
        <end position="257"/>
    </location>
</feature>
<dbReference type="GO" id="GO:0005737">
    <property type="term" value="C:cytoplasm"/>
    <property type="evidence" value="ECO:0007669"/>
    <property type="project" value="TreeGrafter"/>
</dbReference>
<dbReference type="PANTHER" id="PTHR48094">
    <property type="entry name" value="PROTEIN/NUCLEIC ACID DEGLYCASE DJ-1-RELATED"/>
    <property type="match status" value="1"/>
</dbReference>
<dbReference type="STRING" id="1913577.LPB144_05525"/>
<keyword evidence="6" id="KW-0808">Transferase</keyword>
<name>A0A1L3J463_9FLAO</name>
<dbReference type="OrthoDB" id="9792284at2"/>
<evidence type="ECO:0000256" key="1">
    <source>
        <dbReference type="ARBA" id="ARBA00023016"/>
    </source>
</evidence>
<dbReference type="EMBL" id="CP018153">
    <property type="protein sequence ID" value="APG59906.1"/>
    <property type="molecule type" value="Genomic_DNA"/>
</dbReference>
<feature type="signal peptide" evidence="4">
    <location>
        <begin position="1"/>
        <end position="18"/>
    </location>
</feature>
<reference evidence="6 7" key="1">
    <citation type="submission" date="2016-11" db="EMBL/GenBank/DDBJ databases">
        <title>Gramella sp. LPB0144 isolated from marine environment.</title>
        <authorList>
            <person name="Kim E."/>
            <person name="Yi H."/>
        </authorList>
    </citation>
    <scope>NUCLEOTIDE SEQUENCE [LARGE SCALE GENOMIC DNA]</scope>
    <source>
        <strain evidence="6 7">LPB0144</strain>
    </source>
</reference>
<dbReference type="CDD" id="cd03141">
    <property type="entry name" value="GATase1_Hsp31_like"/>
    <property type="match status" value="1"/>
</dbReference>
<keyword evidence="7" id="KW-1185">Reference proteome</keyword>
<dbReference type="InterPro" id="IPR002818">
    <property type="entry name" value="DJ-1/PfpI"/>
</dbReference>
<dbReference type="GO" id="GO:0019172">
    <property type="term" value="F:glyoxalase III activity"/>
    <property type="evidence" value="ECO:0007669"/>
    <property type="project" value="TreeGrafter"/>
</dbReference>
<organism evidence="6 7">
    <name type="scientific">Christiangramia salexigens</name>
    <dbReference type="NCBI Taxonomy" id="1913577"/>
    <lineage>
        <taxon>Bacteria</taxon>
        <taxon>Pseudomonadati</taxon>
        <taxon>Bacteroidota</taxon>
        <taxon>Flavobacteriia</taxon>
        <taxon>Flavobacteriales</taxon>
        <taxon>Flavobacteriaceae</taxon>
        <taxon>Christiangramia</taxon>
    </lineage>
</organism>
<evidence type="ECO:0000313" key="6">
    <source>
        <dbReference type="EMBL" id="APG59906.1"/>
    </source>
</evidence>
<dbReference type="KEGG" id="grl:LPB144_05525"/>
<evidence type="ECO:0000256" key="4">
    <source>
        <dbReference type="SAM" id="SignalP"/>
    </source>
</evidence>
<dbReference type="RefSeq" id="WP_072552556.1">
    <property type="nucleotide sequence ID" value="NZ_CP018153.1"/>
</dbReference>
<dbReference type="SUPFAM" id="SSF52317">
    <property type="entry name" value="Class I glutamine amidotransferase-like"/>
    <property type="match status" value="1"/>
</dbReference>
<protein>
    <submittedName>
        <fullName evidence="6">Type 1 glutamine amidotransferase domain-containing protein</fullName>
    </submittedName>
</protein>
<evidence type="ECO:0000259" key="5">
    <source>
        <dbReference type="Pfam" id="PF01965"/>
    </source>
</evidence>
<dbReference type="PANTHER" id="PTHR48094:SF11">
    <property type="entry name" value="GLUTATHIONE-INDEPENDENT GLYOXALASE HSP31-RELATED"/>
    <property type="match status" value="1"/>
</dbReference>
<dbReference type="AlphaFoldDB" id="A0A1L3J463"/>
<keyword evidence="1" id="KW-0346">Stress response</keyword>
<feature type="domain" description="DJ-1/PfpI" evidence="5">
    <location>
        <begin position="58"/>
        <end position="251"/>
    </location>
</feature>
<dbReference type="InterPro" id="IPR029062">
    <property type="entry name" value="Class_I_gatase-like"/>
</dbReference>
<proteinExistence type="inferred from homology"/>
<keyword evidence="6" id="KW-0315">Glutamine amidotransferase</keyword>
<dbReference type="GO" id="GO:0019243">
    <property type="term" value="P:methylglyoxal catabolic process to D-lactate via S-lactoyl-glutathione"/>
    <property type="evidence" value="ECO:0007669"/>
    <property type="project" value="TreeGrafter"/>
</dbReference>
<dbReference type="Proteomes" id="UP000182510">
    <property type="component" value="Chromosome"/>
</dbReference>
<dbReference type="InterPro" id="IPR050325">
    <property type="entry name" value="Prot/Nucl_acid_deglycase"/>
</dbReference>
<accession>A0A1L3J463</accession>
<dbReference type="Gene3D" id="3.40.50.880">
    <property type="match status" value="1"/>
</dbReference>
<keyword evidence="2" id="KW-0456">Lyase</keyword>
<evidence type="ECO:0000256" key="2">
    <source>
        <dbReference type="ARBA" id="ARBA00023239"/>
    </source>
</evidence>
<comment type="similarity">
    <text evidence="3">Belongs to the peptidase C56 family. HSP31-like subfamily.</text>
</comment>
<keyword evidence="4" id="KW-0732">Signal</keyword>
<sequence length="257" mass="28332">MRKLMVLVFAIAFGSVSAQQTTNKKSEDKKEAKKVLFVLTSHSQLGDTGEKTGFWIEEFASPYYKLSDKGVKITIATPKGGKAPIDPKSNSEDFQTEATKRYNKDEKVQKLIANTHKLENINASEYDAVFYPGGHGPLWDLAENKNSIAIIENFNKANKPIGLVCHAPAALKNTKKENGEPLVKGRRVTGFTNSEEKAVQLTDVVPFLVEDMLKENGGIYSKGADWQEYVLVDGNLITGQNPASSGEAAEKLYMMLK</sequence>
<dbReference type="GO" id="GO:0016740">
    <property type="term" value="F:transferase activity"/>
    <property type="evidence" value="ECO:0007669"/>
    <property type="project" value="UniProtKB-KW"/>
</dbReference>
<gene>
    <name evidence="6" type="ORF">LPB144_05525</name>
</gene>
<evidence type="ECO:0000256" key="3">
    <source>
        <dbReference type="ARBA" id="ARBA00038493"/>
    </source>
</evidence>
<evidence type="ECO:0000313" key="7">
    <source>
        <dbReference type="Proteomes" id="UP000182510"/>
    </source>
</evidence>